<gene>
    <name evidence="1" type="ORF">M408DRAFT_333481</name>
</gene>
<protein>
    <submittedName>
        <fullName evidence="1">Uncharacterized protein</fullName>
    </submittedName>
</protein>
<dbReference type="AlphaFoldDB" id="A0A0C2WVI4"/>
<reference evidence="1 2" key="1">
    <citation type="submission" date="2014-04" db="EMBL/GenBank/DDBJ databases">
        <authorList>
            <consortium name="DOE Joint Genome Institute"/>
            <person name="Kuo A."/>
            <person name="Zuccaro A."/>
            <person name="Kohler A."/>
            <person name="Nagy L.G."/>
            <person name="Floudas D."/>
            <person name="Copeland A."/>
            <person name="Barry K.W."/>
            <person name="Cichocki N."/>
            <person name="Veneault-Fourrey C."/>
            <person name="LaButti K."/>
            <person name="Lindquist E.A."/>
            <person name="Lipzen A."/>
            <person name="Lundell T."/>
            <person name="Morin E."/>
            <person name="Murat C."/>
            <person name="Sun H."/>
            <person name="Tunlid A."/>
            <person name="Henrissat B."/>
            <person name="Grigoriev I.V."/>
            <person name="Hibbett D.S."/>
            <person name="Martin F."/>
            <person name="Nordberg H.P."/>
            <person name="Cantor M.N."/>
            <person name="Hua S.X."/>
        </authorList>
    </citation>
    <scope>NUCLEOTIDE SEQUENCE [LARGE SCALE GENOMIC DNA]</scope>
    <source>
        <strain evidence="1 2">MAFF 305830</strain>
    </source>
</reference>
<organism evidence="1 2">
    <name type="scientific">Serendipita vermifera MAFF 305830</name>
    <dbReference type="NCBI Taxonomy" id="933852"/>
    <lineage>
        <taxon>Eukaryota</taxon>
        <taxon>Fungi</taxon>
        <taxon>Dikarya</taxon>
        <taxon>Basidiomycota</taxon>
        <taxon>Agaricomycotina</taxon>
        <taxon>Agaricomycetes</taxon>
        <taxon>Sebacinales</taxon>
        <taxon>Serendipitaceae</taxon>
        <taxon>Serendipita</taxon>
    </lineage>
</organism>
<evidence type="ECO:0000313" key="2">
    <source>
        <dbReference type="Proteomes" id="UP000054097"/>
    </source>
</evidence>
<name>A0A0C2WVI4_SERVB</name>
<evidence type="ECO:0000313" key="1">
    <source>
        <dbReference type="EMBL" id="KIM21407.1"/>
    </source>
</evidence>
<dbReference type="Proteomes" id="UP000054097">
    <property type="component" value="Unassembled WGS sequence"/>
</dbReference>
<reference evidence="2" key="2">
    <citation type="submission" date="2015-01" db="EMBL/GenBank/DDBJ databases">
        <title>Evolutionary Origins and Diversification of the Mycorrhizal Mutualists.</title>
        <authorList>
            <consortium name="DOE Joint Genome Institute"/>
            <consortium name="Mycorrhizal Genomics Consortium"/>
            <person name="Kohler A."/>
            <person name="Kuo A."/>
            <person name="Nagy L.G."/>
            <person name="Floudas D."/>
            <person name="Copeland A."/>
            <person name="Barry K.W."/>
            <person name="Cichocki N."/>
            <person name="Veneault-Fourrey C."/>
            <person name="LaButti K."/>
            <person name="Lindquist E.A."/>
            <person name="Lipzen A."/>
            <person name="Lundell T."/>
            <person name="Morin E."/>
            <person name="Murat C."/>
            <person name="Riley R."/>
            <person name="Ohm R."/>
            <person name="Sun H."/>
            <person name="Tunlid A."/>
            <person name="Henrissat B."/>
            <person name="Grigoriev I.V."/>
            <person name="Hibbett D.S."/>
            <person name="Martin F."/>
        </authorList>
    </citation>
    <scope>NUCLEOTIDE SEQUENCE [LARGE SCALE GENOMIC DNA]</scope>
    <source>
        <strain evidence="2">MAFF 305830</strain>
    </source>
</reference>
<accession>A0A0C2WVI4</accession>
<sequence length="72" mass="8349">MKLWRAHRDAGSVAYQDPDHSLVGGEHEYRENWCTKSPNTRRRILEPAGKSSSAAEGCLVCRWENRQRFSEM</sequence>
<keyword evidence="2" id="KW-1185">Reference proteome</keyword>
<dbReference type="HOGENOM" id="CLU_2723784_0_0_1"/>
<proteinExistence type="predicted"/>
<dbReference type="EMBL" id="KN824384">
    <property type="protein sequence ID" value="KIM21407.1"/>
    <property type="molecule type" value="Genomic_DNA"/>
</dbReference>